<reference evidence="5 6" key="1">
    <citation type="journal article" date="2016" name="Arch. Microbiol.">
        <title>Streptomyces zhihengii sp. nov., isolated from rhizospheric soil of Psammosilene tunicoides.</title>
        <authorList>
            <person name="Huang M.J."/>
            <person name="Fei J.J."/>
            <person name="Salam N."/>
            <person name="Kim C.J."/>
            <person name="Hozzein W.N."/>
            <person name="Xiao M."/>
            <person name="Huang H.Q."/>
            <person name="Li W.J."/>
        </authorList>
    </citation>
    <scope>NUCLEOTIDE SEQUENCE [LARGE SCALE GENOMIC DNA]</scope>
    <source>
        <strain evidence="5 6">YIM T102</strain>
    </source>
</reference>
<dbReference type="SUPFAM" id="SSF52540">
    <property type="entry name" value="P-loop containing nucleoside triphosphate hydrolases"/>
    <property type="match status" value="1"/>
</dbReference>
<name>A0ABS2UN77_9ACTN</name>
<dbReference type="PANTHER" id="PTHR42794">
    <property type="entry name" value="HEMIN IMPORT ATP-BINDING PROTEIN HMUV"/>
    <property type="match status" value="1"/>
</dbReference>
<dbReference type="PANTHER" id="PTHR42794:SF2">
    <property type="entry name" value="ABC TRANSPORTER ATP-BINDING PROTEIN"/>
    <property type="match status" value="1"/>
</dbReference>
<evidence type="ECO:0000313" key="5">
    <source>
        <dbReference type="EMBL" id="MBM9618829.1"/>
    </source>
</evidence>
<dbReference type="PROSITE" id="PS50893">
    <property type="entry name" value="ABC_TRANSPORTER_2"/>
    <property type="match status" value="1"/>
</dbReference>
<gene>
    <name evidence="5" type="ORF">JE024_08815</name>
</gene>
<feature type="region of interest" description="Disordered" evidence="3">
    <location>
        <begin position="255"/>
        <end position="283"/>
    </location>
</feature>
<evidence type="ECO:0000259" key="4">
    <source>
        <dbReference type="PROSITE" id="PS50893"/>
    </source>
</evidence>
<feature type="domain" description="ABC transporter" evidence="4">
    <location>
        <begin position="1"/>
        <end position="233"/>
    </location>
</feature>
<dbReference type="InterPro" id="IPR003439">
    <property type="entry name" value="ABC_transporter-like_ATP-bd"/>
</dbReference>
<dbReference type="Proteomes" id="UP000664109">
    <property type="component" value="Unassembled WGS sequence"/>
</dbReference>
<dbReference type="InterPro" id="IPR027417">
    <property type="entry name" value="P-loop_NTPase"/>
</dbReference>
<comment type="caution">
    <text evidence="5">The sequence shown here is derived from an EMBL/GenBank/DDBJ whole genome shotgun (WGS) entry which is preliminary data.</text>
</comment>
<evidence type="ECO:0000313" key="6">
    <source>
        <dbReference type="Proteomes" id="UP000664109"/>
    </source>
</evidence>
<evidence type="ECO:0000256" key="1">
    <source>
        <dbReference type="ARBA" id="ARBA00022741"/>
    </source>
</evidence>
<keyword evidence="6" id="KW-1185">Reference proteome</keyword>
<dbReference type="Pfam" id="PF00005">
    <property type="entry name" value="ABC_tran"/>
    <property type="match status" value="1"/>
</dbReference>
<accession>A0ABS2UN77</accession>
<dbReference type="EMBL" id="JAFEJA010000001">
    <property type="protein sequence ID" value="MBM9618829.1"/>
    <property type="molecule type" value="Genomic_DNA"/>
</dbReference>
<keyword evidence="2 5" id="KW-0067">ATP-binding</keyword>
<dbReference type="RefSeq" id="WP_205376453.1">
    <property type="nucleotide sequence ID" value="NZ_JAFEJA010000001.1"/>
</dbReference>
<proteinExistence type="predicted"/>
<dbReference type="SMART" id="SM00382">
    <property type="entry name" value="AAA"/>
    <property type="match status" value="1"/>
</dbReference>
<organism evidence="5 6">
    <name type="scientific">Streptomyces zhihengii</name>
    <dbReference type="NCBI Taxonomy" id="1818004"/>
    <lineage>
        <taxon>Bacteria</taxon>
        <taxon>Bacillati</taxon>
        <taxon>Actinomycetota</taxon>
        <taxon>Actinomycetes</taxon>
        <taxon>Kitasatosporales</taxon>
        <taxon>Streptomycetaceae</taxon>
        <taxon>Streptomyces</taxon>
    </lineage>
</organism>
<sequence>MGAERVTRRTGGRLVVDGVGLTLRPGETLGLLGPNGAGKSTLLRLLAGVLAPTSGVVTLDGRPLAEVGRRTVARRVATVEQHAHTQTELTVRDVVALGRIPHRRAWSPAPASGGAAVEAALARTGLADRASQSWHTLSGGERQRTQIARALAQEPRELLLDEPTNHLDIQHQLELLELVAGLPVTTVVALHDLNLAAMYCDRVLVLRDGAVVAEGTPAAVLTSRLIEDVYGVAAEVSLAHGHPVIRFLRPGTAPSGTTAPGSWPEKACGRAQLDTPVHDRTEI</sequence>
<keyword evidence="1" id="KW-0547">Nucleotide-binding</keyword>
<dbReference type="InterPro" id="IPR003593">
    <property type="entry name" value="AAA+_ATPase"/>
</dbReference>
<dbReference type="CDD" id="cd03214">
    <property type="entry name" value="ABC_Iron-Siderophores_B12_Hemin"/>
    <property type="match status" value="1"/>
</dbReference>
<protein>
    <submittedName>
        <fullName evidence="5">ABC transporter ATP-binding protein</fullName>
    </submittedName>
</protein>
<evidence type="ECO:0000256" key="3">
    <source>
        <dbReference type="SAM" id="MobiDB-lite"/>
    </source>
</evidence>
<dbReference type="Gene3D" id="3.40.50.300">
    <property type="entry name" value="P-loop containing nucleotide triphosphate hydrolases"/>
    <property type="match status" value="1"/>
</dbReference>
<dbReference type="GO" id="GO:0005524">
    <property type="term" value="F:ATP binding"/>
    <property type="evidence" value="ECO:0007669"/>
    <property type="project" value="UniProtKB-KW"/>
</dbReference>
<evidence type="ECO:0000256" key="2">
    <source>
        <dbReference type="ARBA" id="ARBA00022840"/>
    </source>
</evidence>